<feature type="domain" description="N-acetyltransferase" evidence="1">
    <location>
        <begin position="13"/>
        <end position="172"/>
    </location>
</feature>
<dbReference type="EMBL" id="BAABGL010000006">
    <property type="protein sequence ID" value="GAA4388462.1"/>
    <property type="molecule type" value="Genomic_DNA"/>
</dbReference>
<evidence type="ECO:0000313" key="2">
    <source>
        <dbReference type="EMBL" id="GAA4388462.1"/>
    </source>
</evidence>
<proteinExistence type="predicted"/>
<dbReference type="PANTHER" id="PTHR43792">
    <property type="entry name" value="GNAT FAMILY, PUTATIVE (AFU_ORTHOLOGUE AFUA_3G00765)-RELATED-RELATED"/>
    <property type="match status" value="1"/>
</dbReference>
<sequence>MDSLPLPLCTPRLTLRPHRLDDAASLLAYYSRPEVAVHLLEEPWTPEYAAEQSQSLTRRTGLETAARALALVIEHEGRVIGDVALWLTEEELPVAEIGWVLDPRHGARGFAAEAAGALLRAGFETYGLHRVAAQMDARNTASARLAERIGMTREAHLRQNWWSKGEWTDTVVYGALSTDALPG</sequence>
<reference evidence="3" key="1">
    <citation type="journal article" date="2019" name="Int. J. Syst. Evol. Microbiol.">
        <title>The Global Catalogue of Microorganisms (GCM) 10K type strain sequencing project: providing services to taxonomists for standard genome sequencing and annotation.</title>
        <authorList>
            <consortium name="The Broad Institute Genomics Platform"/>
            <consortium name="The Broad Institute Genome Sequencing Center for Infectious Disease"/>
            <person name="Wu L."/>
            <person name="Ma J."/>
        </authorList>
    </citation>
    <scope>NUCLEOTIDE SEQUENCE [LARGE SCALE GENOMIC DNA]</scope>
    <source>
        <strain evidence="3">JCM 17808</strain>
    </source>
</reference>
<dbReference type="Pfam" id="PF13302">
    <property type="entry name" value="Acetyltransf_3"/>
    <property type="match status" value="1"/>
</dbReference>
<evidence type="ECO:0000259" key="1">
    <source>
        <dbReference type="PROSITE" id="PS51186"/>
    </source>
</evidence>
<dbReference type="InterPro" id="IPR016181">
    <property type="entry name" value="Acyl_CoA_acyltransferase"/>
</dbReference>
<dbReference type="Gene3D" id="3.40.630.30">
    <property type="match status" value="1"/>
</dbReference>
<dbReference type="RefSeq" id="WP_345030900.1">
    <property type="nucleotide sequence ID" value="NZ_BAABGL010000006.1"/>
</dbReference>
<name>A0ABP8JBZ3_9MICO</name>
<comment type="caution">
    <text evidence="2">The sequence shown here is derived from an EMBL/GenBank/DDBJ whole genome shotgun (WGS) entry which is preliminary data.</text>
</comment>
<dbReference type="InterPro" id="IPR051531">
    <property type="entry name" value="N-acetyltransferase"/>
</dbReference>
<evidence type="ECO:0000313" key="3">
    <source>
        <dbReference type="Proteomes" id="UP001500642"/>
    </source>
</evidence>
<protein>
    <submittedName>
        <fullName evidence="2">GNAT family protein</fullName>
    </submittedName>
</protein>
<keyword evidence="3" id="KW-1185">Reference proteome</keyword>
<dbReference type="PANTHER" id="PTHR43792:SF1">
    <property type="entry name" value="N-ACETYLTRANSFERASE DOMAIN-CONTAINING PROTEIN"/>
    <property type="match status" value="1"/>
</dbReference>
<dbReference type="InterPro" id="IPR000182">
    <property type="entry name" value="GNAT_dom"/>
</dbReference>
<dbReference type="Proteomes" id="UP001500642">
    <property type="component" value="Unassembled WGS sequence"/>
</dbReference>
<accession>A0ABP8JBZ3</accession>
<gene>
    <name evidence="2" type="ORF">GCM10023167_13220</name>
</gene>
<dbReference type="PROSITE" id="PS51186">
    <property type="entry name" value="GNAT"/>
    <property type="match status" value="1"/>
</dbReference>
<dbReference type="SUPFAM" id="SSF55729">
    <property type="entry name" value="Acyl-CoA N-acyltransferases (Nat)"/>
    <property type="match status" value="1"/>
</dbReference>
<organism evidence="2 3">
    <name type="scientific">Brevibacterium pityocampae</name>
    <dbReference type="NCBI Taxonomy" id="506594"/>
    <lineage>
        <taxon>Bacteria</taxon>
        <taxon>Bacillati</taxon>
        <taxon>Actinomycetota</taxon>
        <taxon>Actinomycetes</taxon>
        <taxon>Micrococcales</taxon>
        <taxon>Brevibacteriaceae</taxon>
        <taxon>Brevibacterium</taxon>
    </lineage>
</organism>